<accession>A0ABP0TPT2</accession>
<evidence type="ECO:0000256" key="5">
    <source>
        <dbReference type="ARBA" id="ARBA00022679"/>
    </source>
</evidence>
<evidence type="ECO:0000256" key="6">
    <source>
        <dbReference type="ARBA" id="ARBA00022692"/>
    </source>
</evidence>
<keyword evidence="6 11" id="KW-0812">Transmembrane</keyword>
<organism evidence="12 13">
    <name type="scientific">Sphagnum troendelagicum</name>
    <dbReference type="NCBI Taxonomy" id="128251"/>
    <lineage>
        <taxon>Eukaryota</taxon>
        <taxon>Viridiplantae</taxon>
        <taxon>Streptophyta</taxon>
        <taxon>Embryophyta</taxon>
        <taxon>Bryophyta</taxon>
        <taxon>Sphagnophytina</taxon>
        <taxon>Sphagnopsida</taxon>
        <taxon>Sphagnales</taxon>
        <taxon>Sphagnaceae</taxon>
        <taxon>Sphagnum</taxon>
    </lineage>
</organism>
<evidence type="ECO:0000256" key="8">
    <source>
        <dbReference type="ARBA" id="ARBA00022946"/>
    </source>
</evidence>
<dbReference type="EMBL" id="OZ019905">
    <property type="protein sequence ID" value="CAK9201812.1"/>
    <property type="molecule type" value="Genomic_DNA"/>
</dbReference>
<evidence type="ECO:0000256" key="9">
    <source>
        <dbReference type="ARBA" id="ARBA00022989"/>
    </source>
</evidence>
<evidence type="ECO:0000313" key="12">
    <source>
        <dbReference type="EMBL" id="CAK9201812.1"/>
    </source>
</evidence>
<comment type="subcellular location">
    <subcellularLocation>
        <location evidence="1">Plastid</location>
        <location evidence="1">Chloroplast membrane</location>
        <topology evidence="1">Multi-pass membrane protein</topology>
    </subcellularLocation>
</comment>
<keyword evidence="8" id="KW-0809">Transit peptide</keyword>
<evidence type="ECO:0000256" key="10">
    <source>
        <dbReference type="ARBA" id="ARBA00023136"/>
    </source>
</evidence>
<evidence type="ECO:0000313" key="13">
    <source>
        <dbReference type="Proteomes" id="UP001497512"/>
    </source>
</evidence>
<feature type="transmembrane region" description="Helical" evidence="11">
    <location>
        <begin position="114"/>
        <end position="134"/>
    </location>
</feature>
<keyword evidence="13" id="KW-1185">Reference proteome</keyword>
<reference evidence="12" key="1">
    <citation type="submission" date="2024-02" db="EMBL/GenBank/DDBJ databases">
        <authorList>
            <consortium name="ELIXIR-Norway"/>
            <consortium name="Elixir Norway"/>
        </authorList>
    </citation>
    <scope>NUCLEOTIDE SEQUENCE</scope>
</reference>
<evidence type="ECO:0000256" key="11">
    <source>
        <dbReference type="SAM" id="Phobius"/>
    </source>
</evidence>
<dbReference type="InterPro" id="IPR039606">
    <property type="entry name" value="Phytol/farnesol_kinase"/>
</dbReference>
<keyword evidence="7" id="KW-0418">Kinase</keyword>
<feature type="transmembrane region" description="Helical" evidence="11">
    <location>
        <begin position="89"/>
        <end position="108"/>
    </location>
</feature>
<evidence type="ECO:0000256" key="3">
    <source>
        <dbReference type="ARBA" id="ARBA00022528"/>
    </source>
</evidence>
<protein>
    <recommendedName>
        <fullName evidence="14">Phytol kinase</fullName>
    </recommendedName>
</protein>
<evidence type="ECO:0000256" key="4">
    <source>
        <dbReference type="ARBA" id="ARBA00022640"/>
    </source>
</evidence>
<evidence type="ECO:0000256" key="7">
    <source>
        <dbReference type="ARBA" id="ARBA00022777"/>
    </source>
</evidence>
<feature type="transmembrane region" description="Helical" evidence="11">
    <location>
        <begin position="211"/>
        <end position="238"/>
    </location>
</feature>
<dbReference type="PANTHER" id="PTHR32523:SF7">
    <property type="entry name" value="FARNESOL KINASE, CHLOROPLASTIC"/>
    <property type="match status" value="1"/>
</dbReference>
<keyword evidence="9 11" id="KW-1133">Transmembrane helix</keyword>
<keyword evidence="10 11" id="KW-0472">Membrane</keyword>
<comment type="similarity">
    <text evidence="2">Belongs to the polyprenol kinase family.</text>
</comment>
<name>A0ABP0TPT2_9BRYO</name>
<dbReference type="PANTHER" id="PTHR32523">
    <property type="entry name" value="PHYTOL KINASE 1, CHLOROPLASTIC"/>
    <property type="match status" value="1"/>
</dbReference>
<keyword evidence="5" id="KW-0808">Transferase</keyword>
<evidence type="ECO:0008006" key="14">
    <source>
        <dbReference type="Google" id="ProtNLM"/>
    </source>
</evidence>
<evidence type="ECO:0000256" key="1">
    <source>
        <dbReference type="ARBA" id="ARBA00004508"/>
    </source>
</evidence>
<keyword evidence="4" id="KW-0934">Plastid</keyword>
<dbReference type="Proteomes" id="UP001497512">
    <property type="component" value="Chromosome 13"/>
</dbReference>
<sequence length="285" mass="31066">MIAHGLLFSMLNIDIKFAIFHLEVTFTRLMCSCAAFTPSSRSFMAAAAEVPVLDFVAAAITLTGALSILQFFDELAKRDLLEKKLSRKLVHILSGLVFMLFWPLFSMAPYAKYMAAFAPAANGLRMIGLGLGLLKNDALVKAMSREGGRRELLKGPLYYALTITLITLCFWRNSPVGAVAVANLCAGDGFADIVGRKYGTKKLPYNNSKTFIGSLAFFALASLVSMGYTAYFAAFGYFEATWRMYLATMVVSLSAAFAESLPLPLDDNFTVPFVAVAVGMLLLPF</sequence>
<keyword evidence="3" id="KW-0150">Chloroplast</keyword>
<proteinExistence type="inferred from homology"/>
<gene>
    <name evidence="12" type="ORF">CSSPTR1EN2_LOCUS6094</name>
</gene>
<evidence type="ECO:0000256" key="2">
    <source>
        <dbReference type="ARBA" id="ARBA00010794"/>
    </source>
</evidence>
<feature type="transmembrane region" description="Helical" evidence="11">
    <location>
        <begin position="50"/>
        <end position="69"/>
    </location>
</feature>
<feature type="transmembrane region" description="Helical" evidence="11">
    <location>
        <begin position="155"/>
        <end position="173"/>
    </location>
</feature>